<dbReference type="PROSITE" id="PS50865">
    <property type="entry name" value="ZF_MYND_2"/>
    <property type="match status" value="1"/>
</dbReference>
<protein>
    <recommendedName>
        <fullName evidence="5">MYND-type domain-containing protein</fullName>
    </recommendedName>
</protein>
<accession>A0A0L0FKG2</accession>
<organism evidence="6 7">
    <name type="scientific">Sphaeroforma arctica JP610</name>
    <dbReference type="NCBI Taxonomy" id="667725"/>
    <lineage>
        <taxon>Eukaryota</taxon>
        <taxon>Ichthyosporea</taxon>
        <taxon>Ichthyophonida</taxon>
        <taxon>Sphaeroforma</taxon>
    </lineage>
</organism>
<dbReference type="Gene3D" id="6.10.140.2220">
    <property type="match status" value="1"/>
</dbReference>
<keyword evidence="2 4" id="KW-0863">Zinc-finger</keyword>
<keyword evidence="1" id="KW-0479">Metal-binding</keyword>
<dbReference type="GeneID" id="25911070"/>
<feature type="non-terminal residue" evidence="6">
    <location>
        <position position="1"/>
    </location>
</feature>
<proteinExistence type="predicted"/>
<keyword evidence="7" id="KW-1185">Reference proteome</keyword>
<evidence type="ECO:0000313" key="7">
    <source>
        <dbReference type="Proteomes" id="UP000054560"/>
    </source>
</evidence>
<dbReference type="OrthoDB" id="76265at2759"/>
<evidence type="ECO:0000259" key="5">
    <source>
        <dbReference type="PROSITE" id="PS50865"/>
    </source>
</evidence>
<name>A0A0L0FKG2_9EUKA</name>
<evidence type="ECO:0000256" key="1">
    <source>
        <dbReference type="ARBA" id="ARBA00022723"/>
    </source>
</evidence>
<feature type="domain" description="MYND-type" evidence="5">
    <location>
        <begin position="36"/>
        <end position="77"/>
    </location>
</feature>
<keyword evidence="3" id="KW-0862">Zinc</keyword>
<dbReference type="InterPro" id="IPR002893">
    <property type="entry name" value="Znf_MYND"/>
</dbReference>
<evidence type="ECO:0000256" key="2">
    <source>
        <dbReference type="ARBA" id="ARBA00022771"/>
    </source>
</evidence>
<evidence type="ECO:0000256" key="4">
    <source>
        <dbReference type="PROSITE-ProRule" id="PRU00134"/>
    </source>
</evidence>
<dbReference type="SUPFAM" id="SSF144232">
    <property type="entry name" value="HIT/MYND zinc finger-like"/>
    <property type="match status" value="1"/>
</dbReference>
<dbReference type="GO" id="GO:0008270">
    <property type="term" value="F:zinc ion binding"/>
    <property type="evidence" value="ECO:0007669"/>
    <property type="project" value="UniProtKB-KW"/>
</dbReference>
<dbReference type="AlphaFoldDB" id="A0A0L0FKG2"/>
<dbReference type="EMBL" id="KQ242897">
    <property type="protein sequence ID" value="KNC76961.1"/>
    <property type="molecule type" value="Genomic_DNA"/>
</dbReference>
<gene>
    <name evidence="6" type="ORF">SARC_10566</name>
</gene>
<evidence type="ECO:0000313" key="6">
    <source>
        <dbReference type="EMBL" id="KNC76961.1"/>
    </source>
</evidence>
<dbReference type="RefSeq" id="XP_014150863.1">
    <property type="nucleotide sequence ID" value="XM_014295388.1"/>
</dbReference>
<dbReference type="PROSITE" id="PS01360">
    <property type="entry name" value="ZF_MYND_1"/>
    <property type="match status" value="1"/>
</dbReference>
<dbReference type="Pfam" id="PF01753">
    <property type="entry name" value="zf-MYND"/>
    <property type="match status" value="1"/>
</dbReference>
<dbReference type="Proteomes" id="UP000054560">
    <property type="component" value="Unassembled WGS sequence"/>
</dbReference>
<sequence>SIQPCRHSFIVSMQVSSRRSSISSKGSIMTDAASACAHCHQAGENEELFRCDGCYSVFYCSAAHQTIDWEAGHSEECSILRHKHNYSSVEAQTLEGIDNCPHMVVEARRLYEEARSGNLNINEDTRMGMIESAHVLMLQSMELTGMPSEQEDFEIRKKRVLFVQVSSFHATLFVNRYLQSDPKKCRHLVEDIYRDQCRFMQITRTTTVMTRALVHSMERQHEKLLGDIDQFEGKIPSAIEHYAVALDIFTASSVSDAGRLHADGTSWFYKVMCKFIKCVIQGEQYENLAWVYDHVVKASPSSFGNDERRRRMLQCECFRIYTKLLQPLTPKILRRDPNLLTGRMQLLGFIVPEFQRFQKMCIIADDFALWTAATSFYSTILRRNGQGAAAFLEAMKIAKVHQCGQTASQCSFLTAAMELCTHKKQPVAKSDKCLVAPKVYIWGDWREECINGRIEPNDTGHNSEADSG</sequence>
<evidence type="ECO:0000256" key="3">
    <source>
        <dbReference type="ARBA" id="ARBA00022833"/>
    </source>
</evidence>
<reference evidence="6 7" key="1">
    <citation type="submission" date="2011-02" db="EMBL/GenBank/DDBJ databases">
        <title>The Genome Sequence of Sphaeroforma arctica JP610.</title>
        <authorList>
            <consortium name="The Broad Institute Genome Sequencing Platform"/>
            <person name="Russ C."/>
            <person name="Cuomo C."/>
            <person name="Young S.K."/>
            <person name="Zeng Q."/>
            <person name="Gargeya S."/>
            <person name="Alvarado L."/>
            <person name="Berlin A."/>
            <person name="Chapman S.B."/>
            <person name="Chen Z."/>
            <person name="Freedman E."/>
            <person name="Gellesch M."/>
            <person name="Goldberg J."/>
            <person name="Griggs A."/>
            <person name="Gujja S."/>
            <person name="Heilman E."/>
            <person name="Heiman D."/>
            <person name="Howarth C."/>
            <person name="Mehta T."/>
            <person name="Neiman D."/>
            <person name="Pearson M."/>
            <person name="Roberts A."/>
            <person name="Saif S."/>
            <person name="Shea T."/>
            <person name="Shenoy N."/>
            <person name="Sisk P."/>
            <person name="Stolte C."/>
            <person name="Sykes S."/>
            <person name="White J."/>
            <person name="Yandava C."/>
            <person name="Burger G."/>
            <person name="Gray M.W."/>
            <person name="Holland P.W.H."/>
            <person name="King N."/>
            <person name="Lang F.B.F."/>
            <person name="Roger A.J."/>
            <person name="Ruiz-Trillo I."/>
            <person name="Haas B."/>
            <person name="Nusbaum C."/>
            <person name="Birren B."/>
        </authorList>
    </citation>
    <scope>NUCLEOTIDE SEQUENCE [LARGE SCALE GENOMIC DNA]</scope>
    <source>
        <strain evidence="6 7">JP610</strain>
    </source>
</reference>